<protein>
    <recommendedName>
        <fullName evidence="5">DUF1949 domain-containing protein</fullName>
    </recommendedName>
</protein>
<dbReference type="Gene3D" id="3.30.70.240">
    <property type="match status" value="1"/>
</dbReference>
<organism evidence="3 4">
    <name type="scientific">Vogesella fluminis</name>
    <dbReference type="NCBI Taxonomy" id="1069161"/>
    <lineage>
        <taxon>Bacteria</taxon>
        <taxon>Pseudomonadati</taxon>
        <taxon>Pseudomonadota</taxon>
        <taxon>Betaproteobacteria</taxon>
        <taxon>Neisseriales</taxon>
        <taxon>Chromobacteriaceae</taxon>
        <taxon>Vogesella</taxon>
    </lineage>
</organism>
<feature type="domain" description="UPF0029" evidence="2">
    <location>
        <begin position="46"/>
        <end position="99"/>
    </location>
</feature>
<dbReference type="EMBL" id="BMYP01000031">
    <property type="protein sequence ID" value="GHD79582.1"/>
    <property type="molecule type" value="Genomic_DNA"/>
</dbReference>
<accession>A0ABQ3HCD1</accession>
<dbReference type="SUPFAM" id="SSF54211">
    <property type="entry name" value="Ribosomal protein S5 domain 2-like"/>
    <property type="match status" value="1"/>
</dbReference>
<name>A0ABQ3HCD1_9NEIS</name>
<dbReference type="InterPro" id="IPR036956">
    <property type="entry name" value="Impact_N_sf"/>
</dbReference>
<dbReference type="SUPFAM" id="SSF54980">
    <property type="entry name" value="EF-G C-terminal domain-like"/>
    <property type="match status" value="1"/>
</dbReference>
<evidence type="ECO:0000259" key="1">
    <source>
        <dbReference type="Pfam" id="PF01205"/>
    </source>
</evidence>
<evidence type="ECO:0000259" key="2">
    <source>
        <dbReference type="Pfam" id="PF09186"/>
    </source>
</evidence>
<dbReference type="Proteomes" id="UP000662678">
    <property type="component" value="Unassembled WGS sequence"/>
</dbReference>
<reference evidence="4" key="1">
    <citation type="journal article" date="2019" name="Int. J. Syst. Evol. Microbiol.">
        <title>The Global Catalogue of Microorganisms (GCM) 10K type strain sequencing project: providing services to taxonomists for standard genome sequencing and annotation.</title>
        <authorList>
            <consortium name="The Broad Institute Genomics Platform"/>
            <consortium name="The Broad Institute Genome Sequencing Center for Infectious Disease"/>
            <person name="Wu L."/>
            <person name="Ma J."/>
        </authorList>
    </citation>
    <scope>NUCLEOTIDE SEQUENCE [LARGE SCALE GENOMIC DNA]</scope>
    <source>
        <strain evidence="4">KCTC 23713</strain>
    </source>
</reference>
<dbReference type="Pfam" id="PF01205">
    <property type="entry name" value="Impact_N"/>
    <property type="match status" value="1"/>
</dbReference>
<gene>
    <name evidence="3" type="ORF">GCM10011419_23180</name>
</gene>
<feature type="domain" description="Impact N-terminal" evidence="1">
    <location>
        <begin position="2"/>
        <end position="28"/>
    </location>
</feature>
<keyword evidence="4" id="KW-1185">Reference proteome</keyword>
<dbReference type="InterPro" id="IPR035647">
    <property type="entry name" value="EFG_III/V"/>
</dbReference>
<dbReference type="InterPro" id="IPR015269">
    <property type="entry name" value="UPF0029_Impact_C"/>
</dbReference>
<proteinExistence type="predicted"/>
<evidence type="ECO:0000313" key="3">
    <source>
        <dbReference type="EMBL" id="GHD79582.1"/>
    </source>
</evidence>
<evidence type="ECO:0000313" key="4">
    <source>
        <dbReference type="Proteomes" id="UP000662678"/>
    </source>
</evidence>
<comment type="caution">
    <text evidence="3">The sequence shown here is derived from an EMBL/GenBank/DDBJ whole genome shotgun (WGS) entry which is preliminary data.</text>
</comment>
<dbReference type="InterPro" id="IPR020568">
    <property type="entry name" value="Ribosomal_Su5_D2-typ_SF"/>
</dbReference>
<sequence length="106" mass="11552">MLASVVRYYGGVKLGAGGLVRAYTDSALEQAVRLPLIRQRQLQCLVPYPLEGRLRRLLQAADAQLLAVEHGTAVLFSFSIAESQCAALVASLNEACHGQLQWPDCR</sequence>
<dbReference type="Gene3D" id="3.30.230.30">
    <property type="entry name" value="Impact, N-terminal domain"/>
    <property type="match status" value="1"/>
</dbReference>
<dbReference type="InterPro" id="IPR001498">
    <property type="entry name" value="Impact_N"/>
</dbReference>
<dbReference type="Pfam" id="PF09186">
    <property type="entry name" value="DUF1949"/>
    <property type="match status" value="1"/>
</dbReference>
<evidence type="ECO:0008006" key="5">
    <source>
        <dbReference type="Google" id="ProtNLM"/>
    </source>
</evidence>